<dbReference type="AlphaFoldDB" id="A0A1F4TLC6"/>
<sequence>MFLKMKLPDGVKGIGDQYSLVSQGGALTKHVEGHGVSGFLRRYRGASNEVVTRLSRRDTVEPVLSKRARALKLAEEGTWPFKEIRLGESDDEGFDRIAEMDVVSLPRRGLRNGCDVHCGDVVRYSVHCGCGSYYTRECPCVVLGRFEHSRYPKNCLWVAKLVELETEYVLANPLRTMITENRHQRVEVVLKSFSNLSSSQRVILVESVIDEFYDDML</sequence>
<protein>
    <submittedName>
        <fullName evidence="1">Uncharacterized protein</fullName>
    </submittedName>
</protein>
<evidence type="ECO:0000313" key="1">
    <source>
        <dbReference type="EMBL" id="OGC33531.1"/>
    </source>
</evidence>
<dbReference type="Proteomes" id="UP000177309">
    <property type="component" value="Unassembled WGS sequence"/>
</dbReference>
<dbReference type="EMBL" id="MEUI01000032">
    <property type="protein sequence ID" value="OGC33531.1"/>
    <property type="molecule type" value="Genomic_DNA"/>
</dbReference>
<evidence type="ECO:0000313" key="2">
    <source>
        <dbReference type="Proteomes" id="UP000177309"/>
    </source>
</evidence>
<proteinExistence type="predicted"/>
<organism evidence="1 2">
    <name type="scientific">candidate division WOR-1 bacterium RIFOXYC2_FULL_41_25</name>
    <dbReference type="NCBI Taxonomy" id="1802586"/>
    <lineage>
        <taxon>Bacteria</taxon>
        <taxon>Bacillati</taxon>
        <taxon>Saganbacteria</taxon>
    </lineage>
</organism>
<accession>A0A1F4TLC6</accession>
<name>A0A1F4TLC6_UNCSA</name>
<reference evidence="1 2" key="1">
    <citation type="journal article" date="2016" name="Nat. Commun.">
        <title>Thousands of microbial genomes shed light on interconnected biogeochemical processes in an aquifer system.</title>
        <authorList>
            <person name="Anantharaman K."/>
            <person name="Brown C.T."/>
            <person name="Hug L.A."/>
            <person name="Sharon I."/>
            <person name="Castelle C.J."/>
            <person name="Probst A.J."/>
            <person name="Thomas B.C."/>
            <person name="Singh A."/>
            <person name="Wilkins M.J."/>
            <person name="Karaoz U."/>
            <person name="Brodie E.L."/>
            <person name="Williams K.H."/>
            <person name="Hubbard S.S."/>
            <person name="Banfield J.F."/>
        </authorList>
    </citation>
    <scope>NUCLEOTIDE SEQUENCE [LARGE SCALE GENOMIC DNA]</scope>
</reference>
<gene>
    <name evidence="1" type="ORF">A2462_06970</name>
</gene>
<comment type="caution">
    <text evidence="1">The sequence shown here is derived from an EMBL/GenBank/DDBJ whole genome shotgun (WGS) entry which is preliminary data.</text>
</comment>